<dbReference type="InterPro" id="IPR016181">
    <property type="entry name" value="Acyl_CoA_acyltransferase"/>
</dbReference>
<dbReference type="InterPro" id="IPR050832">
    <property type="entry name" value="Bact_Acetyltransf"/>
</dbReference>
<evidence type="ECO:0000259" key="3">
    <source>
        <dbReference type="PROSITE" id="PS51186"/>
    </source>
</evidence>
<keyword evidence="2" id="KW-0012">Acyltransferase</keyword>
<accession>A0ABC8B100</accession>
<keyword evidence="1" id="KW-0808">Transferase</keyword>
<dbReference type="CDD" id="cd04301">
    <property type="entry name" value="NAT_SF"/>
    <property type="match status" value="1"/>
</dbReference>
<dbReference type="KEGG" id="nsr:NS506_06209"/>
<evidence type="ECO:0000313" key="4">
    <source>
        <dbReference type="EMBL" id="APB00245.1"/>
    </source>
</evidence>
<dbReference type="Proteomes" id="UP000180166">
    <property type="component" value="Chromosome"/>
</dbReference>
<dbReference type="EMBL" id="CP017839">
    <property type="protein sequence ID" value="APB00245.1"/>
    <property type="molecule type" value="Genomic_DNA"/>
</dbReference>
<evidence type="ECO:0000256" key="2">
    <source>
        <dbReference type="ARBA" id="ARBA00023315"/>
    </source>
</evidence>
<evidence type="ECO:0000256" key="1">
    <source>
        <dbReference type="ARBA" id="ARBA00022679"/>
    </source>
</evidence>
<evidence type="ECO:0000313" key="5">
    <source>
        <dbReference type="Proteomes" id="UP000180166"/>
    </source>
</evidence>
<proteinExistence type="predicted"/>
<feature type="domain" description="N-acetyltransferase" evidence="3">
    <location>
        <begin position="1"/>
        <end position="116"/>
    </location>
</feature>
<dbReference type="GO" id="GO:0016746">
    <property type="term" value="F:acyltransferase activity"/>
    <property type="evidence" value="ECO:0007669"/>
    <property type="project" value="UniProtKB-KW"/>
</dbReference>
<organism evidence="4 5">
    <name type="scientific">Nocardia seriolae</name>
    <dbReference type="NCBI Taxonomy" id="37332"/>
    <lineage>
        <taxon>Bacteria</taxon>
        <taxon>Bacillati</taxon>
        <taxon>Actinomycetota</taxon>
        <taxon>Actinomycetes</taxon>
        <taxon>Mycobacteriales</taxon>
        <taxon>Nocardiaceae</taxon>
        <taxon>Nocardia</taxon>
    </lineage>
</organism>
<reference evidence="4 5" key="1">
    <citation type="submission" date="2016-10" db="EMBL/GenBank/DDBJ databases">
        <title>Genome sequence of Nocardia seriolae strain EM150506, isolated from Anguila japonica.</title>
        <authorList>
            <person name="Han H.-J."/>
        </authorList>
    </citation>
    <scope>NUCLEOTIDE SEQUENCE [LARGE SCALE GENOMIC DNA]</scope>
    <source>
        <strain evidence="4 5">EM150506</strain>
    </source>
</reference>
<dbReference type="InterPro" id="IPR000182">
    <property type="entry name" value="GNAT_dom"/>
</dbReference>
<protein>
    <recommendedName>
        <fullName evidence="3">N-acetyltransferase domain-containing protein</fullName>
    </recommendedName>
</protein>
<gene>
    <name evidence="4" type="ORF">NS506_06209</name>
</gene>
<dbReference type="Pfam" id="PF00583">
    <property type="entry name" value="Acetyltransf_1"/>
    <property type="match status" value="1"/>
</dbReference>
<dbReference type="Gene3D" id="3.40.630.30">
    <property type="match status" value="1"/>
</dbReference>
<dbReference type="SUPFAM" id="SSF55729">
    <property type="entry name" value="Acyl-CoA N-acyltransferases (Nat)"/>
    <property type="match status" value="1"/>
</dbReference>
<dbReference type="PROSITE" id="PS51186">
    <property type="entry name" value="GNAT"/>
    <property type="match status" value="1"/>
</dbReference>
<name>A0ABC8B100_9NOCA</name>
<sequence>MVDGMHVLLASIGPEAVGYLLAEHRRREADAFRQELSILYIHHLAVSPSARRNGIGGRLIDAAAAAARELKASGLRLDAWQFNTAAHDFFRAHGFSPMNVIFERDLPRGPQPSGAE</sequence>
<dbReference type="AlphaFoldDB" id="A0ABC8B100"/>
<dbReference type="PANTHER" id="PTHR43877">
    <property type="entry name" value="AMINOALKYLPHOSPHONATE N-ACETYLTRANSFERASE-RELATED-RELATED"/>
    <property type="match status" value="1"/>
</dbReference>